<accession>A0AA45WJJ5</accession>
<evidence type="ECO:0000313" key="5">
    <source>
        <dbReference type="Proteomes" id="UP001157947"/>
    </source>
</evidence>
<evidence type="ECO:0000256" key="1">
    <source>
        <dbReference type="ARBA" id="ARBA00022737"/>
    </source>
</evidence>
<dbReference type="Pfam" id="PF14559">
    <property type="entry name" value="TPR_19"/>
    <property type="match status" value="1"/>
</dbReference>
<keyword evidence="2 3" id="KW-0802">TPR repeat</keyword>
<evidence type="ECO:0000256" key="2">
    <source>
        <dbReference type="ARBA" id="ARBA00022803"/>
    </source>
</evidence>
<dbReference type="Gene3D" id="1.25.40.10">
    <property type="entry name" value="Tetratricopeptide repeat domain"/>
    <property type="match status" value="1"/>
</dbReference>
<organism evidence="4 5">
    <name type="scientific">Venenivibrio stagnispumantis</name>
    <dbReference type="NCBI Taxonomy" id="407998"/>
    <lineage>
        <taxon>Bacteria</taxon>
        <taxon>Pseudomonadati</taxon>
        <taxon>Aquificota</taxon>
        <taxon>Aquificia</taxon>
        <taxon>Aquificales</taxon>
        <taxon>Hydrogenothermaceae</taxon>
        <taxon>Venenivibrio</taxon>
    </lineage>
</organism>
<feature type="repeat" description="TPR" evidence="3">
    <location>
        <begin position="52"/>
        <end position="85"/>
    </location>
</feature>
<dbReference type="PROSITE" id="PS50005">
    <property type="entry name" value="TPR"/>
    <property type="match status" value="1"/>
</dbReference>
<dbReference type="InterPro" id="IPR011990">
    <property type="entry name" value="TPR-like_helical_dom_sf"/>
</dbReference>
<dbReference type="InterPro" id="IPR019734">
    <property type="entry name" value="TPR_rpt"/>
</dbReference>
<dbReference type="RefSeq" id="WP_265133380.1">
    <property type="nucleotide sequence ID" value="NZ_FXTX01000002.1"/>
</dbReference>
<dbReference type="SUPFAM" id="SSF48452">
    <property type="entry name" value="TPR-like"/>
    <property type="match status" value="1"/>
</dbReference>
<dbReference type="InterPro" id="IPR051685">
    <property type="entry name" value="Ycf3/AcsC/BcsC/TPR_MFPF"/>
</dbReference>
<name>A0AA45WJJ5_9AQUI</name>
<dbReference type="PANTHER" id="PTHR44943:SF8">
    <property type="entry name" value="TPR REPEAT-CONTAINING PROTEIN MJ0263"/>
    <property type="match status" value="1"/>
</dbReference>
<keyword evidence="1" id="KW-0677">Repeat</keyword>
<dbReference type="EMBL" id="FXTX01000002">
    <property type="protein sequence ID" value="SMP03415.1"/>
    <property type="molecule type" value="Genomic_DNA"/>
</dbReference>
<evidence type="ECO:0000313" key="4">
    <source>
        <dbReference type="EMBL" id="SMP03415.1"/>
    </source>
</evidence>
<comment type="caution">
    <text evidence="4">The sequence shown here is derived from an EMBL/GenBank/DDBJ whole genome shotgun (WGS) entry which is preliminary data.</text>
</comment>
<dbReference type="Proteomes" id="UP001157947">
    <property type="component" value="Unassembled WGS sequence"/>
</dbReference>
<dbReference type="SMART" id="SM00028">
    <property type="entry name" value="TPR"/>
    <property type="match status" value="2"/>
</dbReference>
<proteinExistence type="predicted"/>
<reference evidence="4" key="1">
    <citation type="submission" date="2017-05" db="EMBL/GenBank/DDBJ databases">
        <authorList>
            <person name="Varghese N."/>
            <person name="Submissions S."/>
        </authorList>
    </citation>
    <scope>NUCLEOTIDE SEQUENCE</scope>
    <source>
        <strain evidence="4">DSM 18763</strain>
    </source>
</reference>
<protein>
    <submittedName>
        <fullName evidence="4">Anaphase-promoting complex, cyclosome, subunit 3</fullName>
    </submittedName>
</protein>
<gene>
    <name evidence="4" type="ORF">SAMN06264868_102130</name>
</gene>
<evidence type="ECO:0000256" key="3">
    <source>
        <dbReference type="PROSITE-ProRule" id="PRU00339"/>
    </source>
</evidence>
<dbReference type="AlphaFoldDB" id="A0AA45WJJ5"/>
<sequence>MDRLEVLKKALEKDPNNPLGLYGYAMELYKNKKYNEAIEIFNKYLSLYEDQGAAYRTLAQCYIQIGNLEKAIETYEEGIKKAMKFNHPTMVEEFKQEVEQLKNFL</sequence>
<keyword evidence="5" id="KW-1185">Reference proteome</keyword>
<dbReference type="PANTHER" id="PTHR44943">
    <property type="entry name" value="CELLULOSE SYNTHASE OPERON PROTEIN C"/>
    <property type="match status" value="1"/>
</dbReference>